<dbReference type="SUPFAM" id="SSF53335">
    <property type="entry name" value="S-adenosyl-L-methionine-dependent methyltransferases"/>
    <property type="match status" value="1"/>
</dbReference>
<dbReference type="EMBL" id="MN740152">
    <property type="protein sequence ID" value="QHT90147.1"/>
    <property type="molecule type" value="Genomic_DNA"/>
</dbReference>
<sequence>MNSLILYQSPFNKKRIGKLNDGGYVITDLPGNYDIFLSGGISNDISFEEALLNIYPDLICYAFDGTINYIPDTNKNIKFYNKNLGNVNNETTTDLEEFMINYSNIFMKIDIEGHEFRIMPNIIEKNLISKVKQLIIEIHSPADISLYPNYFKGLQDIKNEHMFSLLNKLNNTHTLIHFHANNGCLIQTIDGIKLPHVFELTYIRNDFIVDKIRNIQPLPTPIDMINVLNKPDYFLEGHPYTI</sequence>
<dbReference type="Pfam" id="PF05050">
    <property type="entry name" value="Methyltransf_21"/>
    <property type="match status" value="1"/>
</dbReference>
<feature type="domain" description="Methyltransferase FkbM" evidence="1">
    <location>
        <begin position="20"/>
        <end position="142"/>
    </location>
</feature>
<name>A0A6C0ICL3_9ZZZZ</name>
<accession>A0A6C0ICL3</accession>
<dbReference type="InterPro" id="IPR029063">
    <property type="entry name" value="SAM-dependent_MTases_sf"/>
</dbReference>
<dbReference type="AlphaFoldDB" id="A0A6C0ICL3"/>
<protein>
    <recommendedName>
        <fullName evidence="1">Methyltransferase FkbM domain-containing protein</fullName>
    </recommendedName>
</protein>
<evidence type="ECO:0000313" key="2">
    <source>
        <dbReference type="EMBL" id="QHT90147.1"/>
    </source>
</evidence>
<dbReference type="PANTHER" id="PTHR32026">
    <property type="entry name" value="METHYLTRANSFERASE-LIKE PROTEIN 24"/>
    <property type="match status" value="1"/>
</dbReference>
<dbReference type="InterPro" id="IPR026913">
    <property type="entry name" value="METTL24"/>
</dbReference>
<organism evidence="2">
    <name type="scientific">viral metagenome</name>
    <dbReference type="NCBI Taxonomy" id="1070528"/>
    <lineage>
        <taxon>unclassified sequences</taxon>
        <taxon>metagenomes</taxon>
        <taxon>organismal metagenomes</taxon>
    </lineage>
</organism>
<dbReference type="PANTHER" id="PTHR32026:SF10">
    <property type="entry name" value="METHYLTRANSFERASE-LIKE PROTEIN 24-RELATED"/>
    <property type="match status" value="1"/>
</dbReference>
<proteinExistence type="predicted"/>
<dbReference type="InterPro" id="IPR006342">
    <property type="entry name" value="FkbM_mtfrase"/>
</dbReference>
<evidence type="ECO:0000259" key="1">
    <source>
        <dbReference type="Pfam" id="PF05050"/>
    </source>
</evidence>
<reference evidence="2" key="1">
    <citation type="journal article" date="2020" name="Nature">
        <title>Giant virus diversity and host interactions through global metagenomics.</title>
        <authorList>
            <person name="Schulz F."/>
            <person name="Roux S."/>
            <person name="Paez-Espino D."/>
            <person name="Jungbluth S."/>
            <person name="Walsh D.A."/>
            <person name="Denef V.J."/>
            <person name="McMahon K.D."/>
            <person name="Konstantinidis K.T."/>
            <person name="Eloe-Fadrosh E.A."/>
            <person name="Kyrpides N.C."/>
            <person name="Woyke T."/>
        </authorList>
    </citation>
    <scope>NUCLEOTIDE SEQUENCE</scope>
    <source>
        <strain evidence="2">GVMAG-M-3300023184-62</strain>
    </source>
</reference>